<dbReference type="EMBL" id="PEVY01000076">
    <property type="protein sequence ID" value="PIU74905.1"/>
    <property type="molecule type" value="Genomic_DNA"/>
</dbReference>
<proteinExistence type="predicted"/>
<feature type="transmembrane region" description="Helical" evidence="1">
    <location>
        <begin position="20"/>
        <end position="42"/>
    </location>
</feature>
<organism evidence="2 3">
    <name type="scientific">Candidatus Portnoybacteria bacterium CG06_land_8_20_14_3_00_39_12</name>
    <dbReference type="NCBI Taxonomy" id="1974809"/>
    <lineage>
        <taxon>Bacteria</taxon>
        <taxon>Candidatus Portnoyibacteriota</taxon>
    </lineage>
</organism>
<name>A0A2M7AW95_9BACT</name>
<dbReference type="Proteomes" id="UP000228775">
    <property type="component" value="Unassembled WGS sequence"/>
</dbReference>
<comment type="caution">
    <text evidence="2">The sequence shown here is derived from an EMBL/GenBank/DDBJ whole genome shotgun (WGS) entry which is preliminary data.</text>
</comment>
<accession>A0A2M7AW95</accession>
<sequence length="174" mass="19817">MGVEGRPLTIYEGENIMAGLIIRWVLAFIFLVGGLIGTYLWMIWRQERYCIYAYALRGTGRRVQTQRAGDCINCLEPIDPNQERCVNCGTANQASHLLDWLLGTIALAALSLTMFGLLIWWPKFFWPMAIISIAAGYVRYLDGHWHGIRSIFMRGIVVFAALLAGTITWFVWLK</sequence>
<evidence type="ECO:0000256" key="1">
    <source>
        <dbReference type="SAM" id="Phobius"/>
    </source>
</evidence>
<reference evidence="3" key="1">
    <citation type="submission" date="2017-09" db="EMBL/GenBank/DDBJ databases">
        <title>Depth-based differentiation of microbial function through sediment-hosted aquifers and enrichment of novel symbionts in the deep terrestrial subsurface.</title>
        <authorList>
            <person name="Probst A.J."/>
            <person name="Ladd B."/>
            <person name="Jarett J.K."/>
            <person name="Geller-Mcgrath D.E."/>
            <person name="Sieber C.M.K."/>
            <person name="Emerson J.B."/>
            <person name="Anantharaman K."/>
            <person name="Thomas B.C."/>
            <person name="Malmstrom R."/>
            <person name="Stieglmeier M."/>
            <person name="Klingl A."/>
            <person name="Woyke T."/>
            <person name="Ryan C.M."/>
            <person name="Banfield J.F."/>
        </authorList>
    </citation>
    <scope>NUCLEOTIDE SEQUENCE [LARGE SCALE GENOMIC DNA]</scope>
</reference>
<gene>
    <name evidence="2" type="ORF">COS76_03645</name>
</gene>
<evidence type="ECO:0000313" key="3">
    <source>
        <dbReference type="Proteomes" id="UP000228775"/>
    </source>
</evidence>
<feature type="transmembrane region" description="Helical" evidence="1">
    <location>
        <begin position="152"/>
        <end position="172"/>
    </location>
</feature>
<keyword evidence="1" id="KW-0812">Transmembrane</keyword>
<protein>
    <submittedName>
        <fullName evidence="2">Uncharacterized protein</fullName>
    </submittedName>
</protein>
<feature type="transmembrane region" description="Helical" evidence="1">
    <location>
        <begin position="100"/>
        <end position="118"/>
    </location>
</feature>
<keyword evidence="1" id="KW-1133">Transmembrane helix</keyword>
<keyword evidence="1" id="KW-0472">Membrane</keyword>
<evidence type="ECO:0000313" key="2">
    <source>
        <dbReference type="EMBL" id="PIU74905.1"/>
    </source>
</evidence>
<dbReference type="AlphaFoldDB" id="A0A2M7AW95"/>